<comment type="caution">
    <text evidence="1">The sequence shown here is derived from an EMBL/GenBank/DDBJ whole genome shotgun (WGS) entry which is preliminary data.</text>
</comment>
<dbReference type="Proteomes" id="UP001151529">
    <property type="component" value="Chromosome 11"/>
</dbReference>
<proteinExistence type="predicted"/>
<dbReference type="EMBL" id="JAPFFL010000005">
    <property type="protein sequence ID" value="KAJ6725128.1"/>
    <property type="molecule type" value="Genomic_DNA"/>
</dbReference>
<dbReference type="AlphaFoldDB" id="A0A9Q0Z8J4"/>
<protein>
    <recommendedName>
        <fullName evidence="3">Reverse transcriptase domain-containing protein</fullName>
    </recommendedName>
</protein>
<keyword evidence="2" id="KW-1185">Reference proteome</keyword>
<dbReference type="OrthoDB" id="850069at2759"/>
<sequence length="91" mass="10101">MEKGLRQGDSLSPFVFTIAAEGFSKMLEEVVLWDLLKESVLVNFFKSSISRVGMEKEVIYSTAFNLRCKMEDLPLKYLGLSIGESSSGVTA</sequence>
<evidence type="ECO:0000313" key="2">
    <source>
        <dbReference type="Proteomes" id="UP001151529"/>
    </source>
</evidence>
<name>A0A9Q0Z8J4_SALVM</name>
<organism evidence="1 2">
    <name type="scientific">Salix viminalis</name>
    <name type="common">Common osier</name>
    <name type="synonym">Basket willow</name>
    <dbReference type="NCBI Taxonomy" id="40686"/>
    <lineage>
        <taxon>Eukaryota</taxon>
        <taxon>Viridiplantae</taxon>
        <taxon>Streptophyta</taxon>
        <taxon>Embryophyta</taxon>
        <taxon>Tracheophyta</taxon>
        <taxon>Spermatophyta</taxon>
        <taxon>Magnoliopsida</taxon>
        <taxon>eudicotyledons</taxon>
        <taxon>Gunneridae</taxon>
        <taxon>Pentapetalae</taxon>
        <taxon>rosids</taxon>
        <taxon>fabids</taxon>
        <taxon>Malpighiales</taxon>
        <taxon>Salicaceae</taxon>
        <taxon>Saliceae</taxon>
        <taxon>Salix</taxon>
    </lineage>
</organism>
<evidence type="ECO:0008006" key="3">
    <source>
        <dbReference type="Google" id="ProtNLM"/>
    </source>
</evidence>
<reference evidence="1" key="2">
    <citation type="journal article" date="2023" name="Int. J. Mol. Sci.">
        <title>De Novo Assembly and Annotation of 11 Diverse Shrub Willow (Salix) Genomes Reveals Novel Gene Organization in Sex-Linked Regions.</title>
        <authorList>
            <person name="Hyden B."/>
            <person name="Feng K."/>
            <person name="Yates T.B."/>
            <person name="Jawdy S."/>
            <person name="Cereghino C."/>
            <person name="Smart L.B."/>
            <person name="Muchero W."/>
        </authorList>
    </citation>
    <scope>NUCLEOTIDE SEQUENCE [LARGE SCALE GENOMIC DNA]</scope>
    <source>
        <tissue evidence="1">Shoot tip</tissue>
    </source>
</reference>
<gene>
    <name evidence="1" type="ORF">OIU85_022987</name>
</gene>
<reference evidence="1" key="1">
    <citation type="submission" date="2022-11" db="EMBL/GenBank/DDBJ databases">
        <authorList>
            <person name="Hyden B.L."/>
            <person name="Feng K."/>
            <person name="Yates T."/>
            <person name="Jawdy S."/>
            <person name="Smart L.B."/>
            <person name="Muchero W."/>
        </authorList>
    </citation>
    <scope>NUCLEOTIDE SEQUENCE</scope>
    <source>
        <tissue evidence="1">Shoot tip</tissue>
    </source>
</reference>
<evidence type="ECO:0000313" key="1">
    <source>
        <dbReference type="EMBL" id="KAJ6725128.1"/>
    </source>
</evidence>
<accession>A0A9Q0Z8J4</accession>